<dbReference type="EMBL" id="VMRY01000042">
    <property type="protein sequence ID" value="TVT54231.1"/>
    <property type="molecule type" value="Genomic_DNA"/>
</dbReference>
<gene>
    <name evidence="2" type="ORF">FHK82_10675</name>
</gene>
<keyword evidence="1" id="KW-0812">Transmembrane</keyword>
<accession>A0A558CZM8</accession>
<keyword evidence="1" id="KW-1133">Transmembrane helix</keyword>
<name>A0A558CZM8_9GAMM</name>
<evidence type="ECO:0000313" key="2">
    <source>
        <dbReference type="EMBL" id="TVT54231.1"/>
    </source>
</evidence>
<keyword evidence="1" id="KW-0472">Membrane</keyword>
<dbReference type="Proteomes" id="UP000317355">
    <property type="component" value="Unassembled WGS sequence"/>
</dbReference>
<comment type="caution">
    <text evidence="2">The sequence shown here is derived from an EMBL/GenBank/DDBJ whole genome shotgun (WGS) entry which is preliminary data.</text>
</comment>
<dbReference type="AlphaFoldDB" id="A0A558CZM8"/>
<feature type="transmembrane region" description="Helical" evidence="1">
    <location>
        <begin position="12"/>
        <end position="30"/>
    </location>
</feature>
<reference evidence="2 3" key="1">
    <citation type="submission" date="2019-07" db="EMBL/GenBank/DDBJ databases">
        <title>The pathways for chlorine oxyanion respiration interact through the shared metabolite chlorate.</title>
        <authorList>
            <person name="Barnum T.P."/>
            <person name="Cheng Y."/>
            <person name="Hill K.A."/>
            <person name="Lucas L.N."/>
            <person name="Carlson H.K."/>
            <person name="Coates J.D."/>
        </authorList>
    </citation>
    <scope>NUCLEOTIDE SEQUENCE [LARGE SCALE GENOMIC DNA]</scope>
    <source>
        <strain evidence="2">BK-3</strain>
    </source>
</reference>
<sequence length="243" mass="26968">MLDLIPEHLRLFFVISGLLMTLLLLGSLSQKYEQYMAAKRLAVNRVMAGITQIEAALEKTQIAGLPPGVARLLRNELLARYITIRQIYPKYPQLNQLIAQAEEQARTEPEGSDSVNGAAITTVAQLNRYIIGLSEVLALFNGQLLGRARSAADRKSSQIKLIDFQLMAAQRFYTRIVTEYAQKGEWQAGLKSARSLDSFLLSKPKVSPLATQLRNEAKVLVQAMTEHRLPGQAAQPALEQQPA</sequence>
<organism evidence="2 3">
    <name type="scientific">Sedimenticola thiotaurini</name>
    <dbReference type="NCBI Taxonomy" id="1543721"/>
    <lineage>
        <taxon>Bacteria</taxon>
        <taxon>Pseudomonadati</taxon>
        <taxon>Pseudomonadota</taxon>
        <taxon>Gammaproteobacteria</taxon>
        <taxon>Chromatiales</taxon>
        <taxon>Sedimenticolaceae</taxon>
        <taxon>Sedimenticola</taxon>
    </lineage>
</organism>
<protein>
    <submittedName>
        <fullName evidence="2">Uncharacterized protein</fullName>
    </submittedName>
</protein>
<proteinExistence type="predicted"/>
<evidence type="ECO:0000313" key="3">
    <source>
        <dbReference type="Proteomes" id="UP000317355"/>
    </source>
</evidence>
<evidence type="ECO:0000256" key="1">
    <source>
        <dbReference type="SAM" id="Phobius"/>
    </source>
</evidence>